<comment type="caution">
    <text evidence="5">The sequence shown here is derived from an EMBL/GenBank/DDBJ whole genome shotgun (WGS) entry which is preliminary data.</text>
</comment>
<dbReference type="Proteomes" id="UP000029868">
    <property type="component" value="Unassembled WGS sequence"/>
</dbReference>
<proteinExistence type="inferred from homology"/>
<gene>
    <name evidence="5" type="ORF">GAB14E_0954</name>
</gene>
<evidence type="ECO:0000256" key="3">
    <source>
        <dbReference type="ARBA" id="ARBA00023315"/>
    </source>
</evidence>
<dbReference type="OrthoDB" id="9805924at2"/>
<dbReference type="PANTHER" id="PTHR10545">
    <property type="entry name" value="DIAMINE N-ACETYLTRANSFERASE"/>
    <property type="match status" value="1"/>
</dbReference>
<evidence type="ECO:0000256" key="2">
    <source>
        <dbReference type="ARBA" id="ARBA00022679"/>
    </source>
</evidence>
<name>A0A099L4J0_COLPS</name>
<dbReference type="AlphaFoldDB" id="A0A099L4J0"/>
<comment type="similarity">
    <text evidence="1">Belongs to the acetyltransferase family.</text>
</comment>
<dbReference type="PANTHER" id="PTHR10545:SF29">
    <property type="entry name" value="GH14572P-RELATED"/>
    <property type="match status" value="1"/>
</dbReference>
<dbReference type="CDD" id="cd04301">
    <property type="entry name" value="NAT_SF"/>
    <property type="match status" value="1"/>
</dbReference>
<dbReference type="InterPro" id="IPR000182">
    <property type="entry name" value="GNAT_dom"/>
</dbReference>
<dbReference type="Pfam" id="PF00583">
    <property type="entry name" value="Acetyltransf_1"/>
    <property type="match status" value="1"/>
</dbReference>
<dbReference type="SUPFAM" id="SSF55729">
    <property type="entry name" value="Acyl-CoA N-acyltransferases (Nat)"/>
    <property type="match status" value="1"/>
</dbReference>
<dbReference type="EMBL" id="JQEC01000002">
    <property type="protein sequence ID" value="KGJ97365.1"/>
    <property type="molecule type" value="Genomic_DNA"/>
</dbReference>
<accession>A0A099L4J0</accession>
<sequence>MVTVRQATVSDIDKVYDLILAIAKHHDQEQYVKTNKQELINSGFATNPSFGVLLAEVNGKTAGYCSYTWNYSIWLGSSYMNIDDVFVWEEFRGQQVGEELMFKAKEVCLANGASRIKWEVEQDNHGAIKFYQRLGANIDIKGLFRWDVAP</sequence>
<dbReference type="InterPro" id="IPR051016">
    <property type="entry name" value="Diverse_Substrate_AcTransf"/>
</dbReference>
<dbReference type="FunFam" id="3.40.630.30:FF:000064">
    <property type="entry name" value="GNAT family acetyltransferase"/>
    <property type="match status" value="1"/>
</dbReference>
<dbReference type="RefSeq" id="WP_033080271.1">
    <property type="nucleotide sequence ID" value="NZ_JQEC01000002.1"/>
</dbReference>
<dbReference type="InterPro" id="IPR016181">
    <property type="entry name" value="Acyl_CoA_acyltransferase"/>
</dbReference>
<dbReference type="PROSITE" id="PS51186">
    <property type="entry name" value="GNAT"/>
    <property type="match status" value="1"/>
</dbReference>
<evidence type="ECO:0000313" key="6">
    <source>
        <dbReference type="Proteomes" id="UP000029868"/>
    </source>
</evidence>
<dbReference type="PATRIC" id="fig|28229.3.peg.106"/>
<dbReference type="GO" id="GO:0008080">
    <property type="term" value="F:N-acetyltransferase activity"/>
    <property type="evidence" value="ECO:0007669"/>
    <property type="project" value="UniProtKB-ARBA"/>
</dbReference>
<feature type="domain" description="N-acetyltransferase" evidence="4">
    <location>
        <begin position="2"/>
        <end position="150"/>
    </location>
</feature>
<evidence type="ECO:0000313" key="5">
    <source>
        <dbReference type="EMBL" id="KGJ97365.1"/>
    </source>
</evidence>
<keyword evidence="2 5" id="KW-0808">Transferase</keyword>
<evidence type="ECO:0000259" key="4">
    <source>
        <dbReference type="PROSITE" id="PS51186"/>
    </source>
</evidence>
<protein>
    <submittedName>
        <fullName evidence="5">GCN5-related N-acetyltransferase</fullName>
    </submittedName>
</protein>
<keyword evidence="3" id="KW-0012">Acyltransferase</keyword>
<dbReference type="Gene3D" id="3.40.630.30">
    <property type="match status" value="1"/>
</dbReference>
<reference evidence="5 6" key="1">
    <citation type="submission" date="2014-08" db="EMBL/GenBank/DDBJ databases">
        <title>Genomic and Phenotypic Diversity of Colwellia psychrerythraea strains from Disparate Marine Basins.</title>
        <authorList>
            <person name="Techtmann S.M."/>
            <person name="Stelling S.C."/>
            <person name="Utturkar S.M."/>
            <person name="Alshibli N."/>
            <person name="Harris A."/>
            <person name="Brown S.D."/>
            <person name="Hazen T.C."/>
        </authorList>
    </citation>
    <scope>NUCLEOTIDE SEQUENCE [LARGE SCALE GENOMIC DNA]</scope>
    <source>
        <strain evidence="5 6">GAB14E</strain>
    </source>
</reference>
<organism evidence="5 6">
    <name type="scientific">Colwellia psychrerythraea</name>
    <name type="common">Vibrio psychroerythus</name>
    <dbReference type="NCBI Taxonomy" id="28229"/>
    <lineage>
        <taxon>Bacteria</taxon>
        <taxon>Pseudomonadati</taxon>
        <taxon>Pseudomonadota</taxon>
        <taxon>Gammaproteobacteria</taxon>
        <taxon>Alteromonadales</taxon>
        <taxon>Colwelliaceae</taxon>
        <taxon>Colwellia</taxon>
    </lineage>
</organism>
<evidence type="ECO:0000256" key="1">
    <source>
        <dbReference type="ARBA" id="ARBA00008694"/>
    </source>
</evidence>